<dbReference type="EMBL" id="UZAI01017561">
    <property type="protein sequence ID" value="VDP26658.1"/>
    <property type="molecule type" value="Genomic_DNA"/>
</dbReference>
<accession>A0A183MQ25</accession>
<organism evidence="1 2">
    <name type="scientific">Schistosoma margrebowiei</name>
    <dbReference type="NCBI Taxonomy" id="48269"/>
    <lineage>
        <taxon>Eukaryota</taxon>
        <taxon>Metazoa</taxon>
        <taxon>Spiralia</taxon>
        <taxon>Lophotrochozoa</taxon>
        <taxon>Platyhelminthes</taxon>
        <taxon>Trematoda</taxon>
        <taxon>Digenea</taxon>
        <taxon>Strigeidida</taxon>
        <taxon>Schistosomatoidea</taxon>
        <taxon>Schistosomatidae</taxon>
        <taxon>Schistosoma</taxon>
    </lineage>
</organism>
<sequence>MNKPDSLNPPDIEAAPIDLPKDVTLSTAKEIRTAIKQILNIVLPTKSRHCGSSSTNQLNGISLYTSTSFTMRRRSTVWILEHCNNVLDTMMYVAGKTVNIIRNSYDALKFKAVYDD</sequence>
<evidence type="ECO:0000313" key="1">
    <source>
        <dbReference type="EMBL" id="VDP26658.1"/>
    </source>
</evidence>
<name>A0A183MQ25_9TREM</name>
<dbReference type="Proteomes" id="UP000277204">
    <property type="component" value="Unassembled WGS sequence"/>
</dbReference>
<protein>
    <submittedName>
        <fullName evidence="1">Uncharacterized protein</fullName>
    </submittedName>
</protein>
<proteinExistence type="predicted"/>
<dbReference type="AlphaFoldDB" id="A0A183MQ25"/>
<reference evidence="1 2" key="1">
    <citation type="submission" date="2018-11" db="EMBL/GenBank/DDBJ databases">
        <authorList>
            <consortium name="Pathogen Informatics"/>
        </authorList>
    </citation>
    <scope>NUCLEOTIDE SEQUENCE [LARGE SCALE GENOMIC DNA]</scope>
    <source>
        <strain evidence="1 2">Zambia</strain>
    </source>
</reference>
<evidence type="ECO:0000313" key="2">
    <source>
        <dbReference type="Proteomes" id="UP000277204"/>
    </source>
</evidence>
<keyword evidence="2" id="KW-1185">Reference proteome</keyword>
<gene>
    <name evidence="1" type="ORF">SMRZ_LOCUS18150</name>
</gene>